<dbReference type="EnsemblMetazoa" id="CapteT217868">
    <property type="protein sequence ID" value="CapteP217868"/>
    <property type="gene ID" value="CapteG217868"/>
</dbReference>
<gene>
    <name evidence="2" type="ORF">CAPTEDRAFT_217868</name>
</gene>
<dbReference type="GO" id="GO:0005886">
    <property type="term" value="C:plasma membrane"/>
    <property type="evidence" value="ECO:0007669"/>
    <property type="project" value="TreeGrafter"/>
</dbReference>
<dbReference type="PANTHER" id="PTHR34009">
    <property type="entry name" value="PROTEIN STAR"/>
    <property type="match status" value="1"/>
</dbReference>
<evidence type="ECO:0000313" key="2">
    <source>
        <dbReference type="EMBL" id="ELU17724.1"/>
    </source>
</evidence>
<dbReference type="EMBL" id="AMQN01003996">
    <property type="status" value="NOT_ANNOTATED_CDS"/>
    <property type="molecule type" value="Genomic_DNA"/>
</dbReference>
<reference evidence="2 4" key="2">
    <citation type="journal article" date="2013" name="Nature">
        <title>Insights into bilaterian evolution from three spiralian genomes.</title>
        <authorList>
            <person name="Simakov O."/>
            <person name="Marletaz F."/>
            <person name="Cho S.J."/>
            <person name="Edsinger-Gonzales E."/>
            <person name="Havlak P."/>
            <person name="Hellsten U."/>
            <person name="Kuo D.H."/>
            <person name="Larsson T."/>
            <person name="Lv J."/>
            <person name="Arendt D."/>
            <person name="Savage R."/>
            <person name="Osoegawa K."/>
            <person name="de Jong P."/>
            <person name="Grimwood J."/>
            <person name="Chapman J.A."/>
            <person name="Shapiro H."/>
            <person name="Aerts A."/>
            <person name="Otillar R.P."/>
            <person name="Terry A.Y."/>
            <person name="Boore J.L."/>
            <person name="Grigoriev I.V."/>
            <person name="Lindberg D.R."/>
            <person name="Seaver E.C."/>
            <person name="Weisblat D.A."/>
            <person name="Putnam N.H."/>
            <person name="Rokhsar D.S."/>
        </authorList>
    </citation>
    <scope>NUCLEOTIDE SEQUENCE</scope>
    <source>
        <strain evidence="2 4">I ESC-2004</strain>
    </source>
</reference>
<organism evidence="2">
    <name type="scientific">Capitella teleta</name>
    <name type="common">Polychaete worm</name>
    <dbReference type="NCBI Taxonomy" id="283909"/>
    <lineage>
        <taxon>Eukaryota</taxon>
        <taxon>Metazoa</taxon>
        <taxon>Spiralia</taxon>
        <taxon>Lophotrochozoa</taxon>
        <taxon>Annelida</taxon>
        <taxon>Polychaeta</taxon>
        <taxon>Sedentaria</taxon>
        <taxon>Scolecida</taxon>
        <taxon>Capitellidae</taxon>
        <taxon>Capitella</taxon>
    </lineage>
</organism>
<dbReference type="GO" id="GO:0016197">
    <property type="term" value="P:endosomal transport"/>
    <property type="evidence" value="ECO:0007669"/>
    <property type="project" value="TreeGrafter"/>
</dbReference>
<accession>R7VGJ9</accession>
<reference evidence="4" key="1">
    <citation type="submission" date="2012-12" db="EMBL/GenBank/DDBJ databases">
        <authorList>
            <person name="Hellsten U."/>
            <person name="Grimwood J."/>
            <person name="Chapman J.A."/>
            <person name="Shapiro H."/>
            <person name="Aerts A."/>
            <person name="Otillar R.P."/>
            <person name="Terry A.Y."/>
            <person name="Boore J.L."/>
            <person name="Simakov O."/>
            <person name="Marletaz F."/>
            <person name="Cho S.-J."/>
            <person name="Edsinger-Gonzales E."/>
            <person name="Havlak P."/>
            <person name="Kuo D.-H."/>
            <person name="Larsson T."/>
            <person name="Lv J."/>
            <person name="Arendt D."/>
            <person name="Savage R."/>
            <person name="Osoegawa K."/>
            <person name="de Jong P."/>
            <person name="Lindberg D.R."/>
            <person name="Seaver E.C."/>
            <person name="Weisblat D.A."/>
            <person name="Putnam N.H."/>
            <person name="Grigoriev I.V."/>
            <person name="Rokhsar D.S."/>
        </authorList>
    </citation>
    <scope>NUCLEOTIDE SEQUENCE</scope>
    <source>
        <strain evidence="4">I ESC-2004</strain>
    </source>
</reference>
<dbReference type="AlphaFoldDB" id="R7VGJ9"/>
<dbReference type="GO" id="GO:0031902">
    <property type="term" value="C:late endosome membrane"/>
    <property type="evidence" value="ECO:0007669"/>
    <property type="project" value="TreeGrafter"/>
</dbReference>
<name>R7VGJ9_CAPTE</name>
<keyword evidence="4" id="KW-1185">Reference proteome</keyword>
<dbReference type="Proteomes" id="UP000014760">
    <property type="component" value="Unassembled WGS sequence"/>
</dbReference>
<reference evidence="3" key="3">
    <citation type="submission" date="2015-06" db="UniProtKB">
        <authorList>
            <consortium name="EnsemblMetazoa"/>
        </authorList>
    </citation>
    <scope>IDENTIFICATION</scope>
</reference>
<sequence>MLLSTNTHTVSVMRLIGALSILLLVTAMLSVTMSSRLPKLVREGVDNQCPSRPDELVITGTEYLRIKEGDPNLTARNPHLIEFIRRRILAPSRYKVKPYATNNTDYSQVGQSPLVDKLLGRKTEGFHLEVGAANGETMSNSLFFELERNWTGLLIEANPIFYEAMLRRNRHAYSINACLSPNNRTQVLAFNPAGLIGGLFGSMDDTHKKRHGQCIFSDFNPPRQIGLVHVFAASGAAYDVITTHKFGLGKKRLLLLRIKKQTIRPHRLESENDDNIINILSYRVNNLSQDD</sequence>
<dbReference type="EMBL" id="KB292365">
    <property type="protein sequence ID" value="ELU17724.1"/>
    <property type="molecule type" value="Genomic_DNA"/>
</dbReference>
<proteinExistence type="predicted"/>
<dbReference type="PANTHER" id="PTHR34009:SF2">
    <property type="entry name" value="PROTEIN STAR"/>
    <property type="match status" value="1"/>
</dbReference>
<evidence type="ECO:0000313" key="4">
    <source>
        <dbReference type="Proteomes" id="UP000014760"/>
    </source>
</evidence>
<dbReference type="OrthoDB" id="6352234at2759"/>
<keyword evidence="1" id="KW-0812">Transmembrane</keyword>
<feature type="transmembrane region" description="Helical" evidence="1">
    <location>
        <begin position="12"/>
        <end position="32"/>
    </location>
</feature>
<protein>
    <recommendedName>
        <fullName evidence="5">Methyltransferase FkbM domain-containing protein</fullName>
    </recommendedName>
</protein>
<dbReference type="GO" id="GO:0006888">
    <property type="term" value="P:endoplasmic reticulum to Golgi vesicle-mediated transport"/>
    <property type="evidence" value="ECO:0007669"/>
    <property type="project" value="TreeGrafter"/>
</dbReference>
<evidence type="ECO:0000256" key="1">
    <source>
        <dbReference type="SAM" id="Phobius"/>
    </source>
</evidence>
<dbReference type="HOGENOM" id="CLU_957246_0_0_1"/>
<keyword evidence="1" id="KW-1133">Transmembrane helix</keyword>
<dbReference type="GO" id="GO:0005789">
    <property type="term" value="C:endoplasmic reticulum membrane"/>
    <property type="evidence" value="ECO:0007669"/>
    <property type="project" value="TreeGrafter"/>
</dbReference>
<evidence type="ECO:0000313" key="3">
    <source>
        <dbReference type="EnsemblMetazoa" id="CapteP217868"/>
    </source>
</evidence>
<dbReference type="GO" id="GO:0005794">
    <property type="term" value="C:Golgi apparatus"/>
    <property type="evidence" value="ECO:0007669"/>
    <property type="project" value="TreeGrafter"/>
</dbReference>
<evidence type="ECO:0008006" key="5">
    <source>
        <dbReference type="Google" id="ProtNLM"/>
    </source>
</evidence>
<keyword evidence="1" id="KW-0472">Membrane</keyword>
<dbReference type="InterPro" id="IPR053202">
    <property type="entry name" value="EGF_Rcpt_Signaling_Reg"/>
</dbReference>